<proteinExistence type="predicted"/>
<reference evidence="3 4" key="1">
    <citation type="submission" date="2010-05" db="EMBL/GenBank/DDBJ databases">
        <title>The Genome Sequence of Thecamonas trahens ATCC 50062.</title>
        <authorList>
            <consortium name="The Broad Institute Genome Sequencing Platform"/>
            <person name="Russ C."/>
            <person name="Cuomo C."/>
            <person name="Shea T."/>
            <person name="Young S.K."/>
            <person name="Zeng Q."/>
            <person name="Koehrsen M."/>
            <person name="Haas B."/>
            <person name="Borodovsky M."/>
            <person name="Guigo R."/>
            <person name="Alvarado L."/>
            <person name="Berlin A."/>
            <person name="Bochicchio J."/>
            <person name="Borenstein D."/>
            <person name="Chapman S."/>
            <person name="Chen Z."/>
            <person name="Freedman E."/>
            <person name="Gellesch M."/>
            <person name="Goldberg J."/>
            <person name="Griggs A."/>
            <person name="Gujja S."/>
            <person name="Heilman E."/>
            <person name="Heiman D."/>
            <person name="Hepburn T."/>
            <person name="Howarth C."/>
            <person name="Jen D."/>
            <person name="Larson L."/>
            <person name="Mehta T."/>
            <person name="Park D."/>
            <person name="Pearson M."/>
            <person name="Roberts A."/>
            <person name="Saif S."/>
            <person name="Shenoy N."/>
            <person name="Sisk P."/>
            <person name="Stolte C."/>
            <person name="Sykes S."/>
            <person name="Thomson T."/>
            <person name="Walk T."/>
            <person name="White J."/>
            <person name="Yandava C."/>
            <person name="Burger G."/>
            <person name="Gray M.W."/>
            <person name="Holland P.W.H."/>
            <person name="King N."/>
            <person name="Lang F.B.F."/>
            <person name="Roger A.J."/>
            <person name="Ruiz-Trillo I."/>
            <person name="Lander E."/>
            <person name="Nusbaum C."/>
        </authorList>
    </citation>
    <scope>NUCLEOTIDE SEQUENCE [LARGE SCALE GENOMIC DNA]</scope>
    <source>
        <strain evidence="3 4">ATCC 50062</strain>
    </source>
</reference>
<sequence>MRGWQVHVAYMLVLLAANCVWYFAGYASLTEVLVPADALPKTTGVSMAVIASGGLVPDHVHESKMEVFVVVAADEASLLSVRGSDGGEVQLDVGDAVVFYPGVQHGLRNIGPGDVTVMYFGLV</sequence>
<dbReference type="AlphaFoldDB" id="A0A0L0DL22"/>
<evidence type="ECO:0000256" key="1">
    <source>
        <dbReference type="SAM" id="Phobius"/>
    </source>
</evidence>
<dbReference type="SUPFAM" id="SSF51182">
    <property type="entry name" value="RmlC-like cupins"/>
    <property type="match status" value="1"/>
</dbReference>
<dbReference type="InterPro" id="IPR011051">
    <property type="entry name" value="RmlC_Cupin_sf"/>
</dbReference>
<dbReference type="RefSeq" id="XP_013755040.1">
    <property type="nucleotide sequence ID" value="XM_013899586.1"/>
</dbReference>
<accession>A0A0L0DL22</accession>
<keyword evidence="1" id="KW-0472">Membrane</keyword>
<name>A0A0L0DL22_THETB</name>
<keyword evidence="1" id="KW-1133">Transmembrane helix</keyword>
<feature type="transmembrane region" description="Helical" evidence="1">
    <location>
        <begin position="6"/>
        <end position="24"/>
    </location>
</feature>
<feature type="domain" description="Cupin type-2" evidence="2">
    <location>
        <begin position="48"/>
        <end position="118"/>
    </location>
</feature>
<organism evidence="3 4">
    <name type="scientific">Thecamonas trahens ATCC 50062</name>
    <dbReference type="NCBI Taxonomy" id="461836"/>
    <lineage>
        <taxon>Eukaryota</taxon>
        <taxon>Apusozoa</taxon>
        <taxon>Apusomonadida</taxon>
        <taxon>Apusomonadidae</taxon>
        <taxon>Thecamonas</taxon>
    </lineage>
</organism>
<dbReference type="Pfam" id="PF07883">
    <property type="entry name" value="Cupin_2"/>
    <property type="match status" value="1"/>
</dbReference>
<dbReference type="OrthoDB" id="445803at2759"/>
<keyword evidence="4" id="KW-1185">Reference proteome</keyword>
<dbReference type="InterPro" id="IPR013096">
    <property type="entry name" value="Cupin_2"/>
</dbReference>
<dbReference type="Gene3D" id="2.60.120.10">
    <property type="entry name" value="Jelly Rolls"/>
    <property type="match status" value="1"/>
</dbReference>
<dbReference type="GeneID" id="25567258"/>
<keyword evidence="1" id="KW-0812">Transmembrane</keyword>
<evidence type="ECO:0000313" key="3">
    <source>
        <dbReference type="EMBL" id="KNC52726.1"/>
    </source>
</evidence>
<gene>
    <name evidence="3" type="ORF">AMSG_08606</name>
</gene>
<dbReference type="Proteomes" id="UP000054408">
    <property type="component" value="Unassembled WGS sequence"/>
</dbReference>
<dbReference type="EMBL" id="GL349475">
    <property type="protein sequence ID" value="KNC52726.1"/>
    <property type="molecule type" value="Genomic_DNA"/>
</dbReference>
<protein>
    <recommendedName>
        <fullName evidence="2">Cupin type-2 domain-containing protein</fullName>
    </recommendedName>
</protein>
<dbReference type="InterPro" id="IPR014710">
    <property type="entry name" value="RmlC-like_jellyroll"/>
</dbReference>
<evidence type="ECO:0000259" key="2">
    <source>
        <dbReference type="Pfam" id="PF07883"/>
    </source>
</evidence>
<evidence type="ECO:0000313" key="4">
    <source>
        <dbReference type="Proteomes" id="UP000054408"/>
    </source>
</evidence>